<evidence type="ECO:0000313" key="1">
    <source>
        <dbReference type="EMBL" id="GAI31051.1"/>
    </source>
</evidence>
<sequence length="63" mass="7032">MAFDRNWRPENWDQIKQNILTETPIVFSPSTGYSKDQKDQFMEKAASAVLGALAEVIVAGTTD</sequence>
<gene>
    <name evidence="1" type="ORF">S06H3_28769</name>
</gene>
<proteinExistence type="predicted"/>
<organism evidence="1">
    <name type="scientific">marine sediment metagenome</name>
    <dbReference type="NCBI Taxonomy" id="412755"/>
    <lineage>
        <taxon>unclassified sequences</taxon>
        <taxon>metagenomes</taxon>
        <taxon>ecological metagenomes</taxon>
    </lineage>
</organism>
<name>X1NLH2_9ZZZZ</name>
<comment type="caution">
    <text evidence="1">The sequence shown here is derived from an EMBL/GenBank/DDBJ whole genome shotgun (WGS) entry which is preliminary data.</text>
</comment>
<accession>X1NLH2</accession>
<reference evidence="1" key="1">
    <citation type="journal article" date="2014" name="Front. Microbiol.">
        <title>High frequency of phylogenetically diverse reductive dehalogenase-homologous genes in deep subseafloor sedimentary metagenomes.</title>
        <authorList>
            <person name="Kawai M."/>
            <person name="Futagami T."/>
            <person name="Toyoda A."/>
            <person name="Takaki Y."/>
            <person name="Nishi S."/>
            <person name="Hori S."/>
            <person name="Arai W."/>
            <person name="Tsubouchi T."/>
            <person name="Morono Y."/>
            <person name="Uchiyama I."/>
            <person name="Ito T."/>
            <person name="Fujiyama A."/>
            <person name="Inagaki F."/>
            <person name="Takami H."/>
        </authorList>
    </citation>
    <scope>NUCLEOTIDE SEQUENCE</scope>
    <source>
        <strain evidence="1">Expedition CK06-06</strain>
    </source>
</reference>
<dbReference type="EMBL" id="BARV01016812">
    <property type="protein sequence ID" value="GAI31051.1"/>
    <property type="molecule type" value="Genomic_DNA"/>
</dbReference>
<dbReference type="AlphaFoldDB" id="X1NLH2"/>
<protein>
    <submittedName>
        <fullName evidence="1">Uncharacterized protein</fullName>
    </submittedName>
</protein>